<sequence length="1003" mass="104325">MTTSVSQSSANVKQILGKSASPNYQVVVGMDASVAMSGASAGSNMNTWMALAKSNKRFVSTSDLEASDDATADDSRLPAAAATSAGSGRPPMTTWSAVRTSSIKDVSAAASPGVANGNNNAPGAPPPPPPTSAGSAGSGGDSAWRQLKSAGGGHLVSWKELNRIVRDARPLDSDQKSRHEMSSSTAQQNAVAWRKQQQQPQQQQQQQQQQRLQQQLTPEQQQQVRQQQQQNRYSGTLLELFKRATNTPASASPSGAPPEPAPQQQQQPQPESTLRFLHGGGPGFREFRRRARELVDQQQQFPASAAAAGSAARRTAGRPVGVGRSHSDLQHGRRYIAAQQQQQLPSLAFLRDSLPLGDPSSVVAAAAAASASSATTTADAAGDSGIGTAVGDGSVSASAASNFVCRNCGHPQHQQQLARRLAGGKQKRSQSLDTTAASAAAAAAAAADEAEAAESKSAERLRRAARRRVARATDSSRKQRGGLGGSGAKRTLSEPHRLCSVSSATAAGGTGTGGTGASGSGVGYDMTQSLTDSQEEESSAAAAATPHRSTTPQAASSSARRDYPDDFGGGGGFRAKKSVSFCDRIQFHSPKGQAAASPTAGSAAAGQIWRGGVGSTVDLGAAAAVLPSGDSPHRQQTLLRRPLSLQLNYDVQVIPQQVGLYGDNDSPPLVFCGSPVGSPRRTAESTAAASQQQRQSRLDRLSQLVSDAIRGVNDLILAATASPLAAGTADASNQQRLSSVLSQSLCPPLHGLLTDELLSSGGSGGSGPGSRLSFGRSRSQLWQLIEETCKPSGQPASRRLNEVLRQVRSVGGLSTERLKFNAFVAACLNSKQLSAWFHHAASSESILKRYYKPGAFLRSAQTVHCELFADLSTSLELLNSHSFGIELAVSASSSVTAAGQNNSRSKPAGQQPLKARHDIKTQQPPPPPPPPPQHQRPAARPRRPGCRAGCPGLPARPIPPPPRQASLLAARSRQRPHPLLLALKPNLPALAAPAAAFGPPCLA</sequence>
<feature type="domain" description="RUN" evidence="2">
    <location>
        <begin position="736"/>
        <end position="890"/>
    </location>
</feature>
<dbReference type="SUPFAM" id="SSF140741">
    <property type="entry name" value="RUN domain-like"/>
    <property type="match status" value="1"/>
</dbReference>
<feature type="region of interest" description="Disordered" evidence="1">
    <location>
        <begin position="109"/>
        <end position="147"/>
    </location>
</feature>
<organism evidence="3 4">
    <name type="scientific">Macrostomum lignano</name>
    <dbReference type="NCBI Taxonomy" id="282301"/>
    <lineage>
        <taxon>Eukaryota</taxon>
        <taxon>Metazoa</taxon>
        <taxon>Spiralia</taxon>
        <taxon>Lophotrochozoa</taxon>
        <taxon>Platyhelminthes</taxon>
        <taxon>Rhabditophora</taxon>
        <taxon>Macrostomorpha</taxon>
        <taxon>Macrostomida</taxon>
        <taxon>Macrostomidae</taxon>
        <taxon>Macrostomum</taxon>
    </lineage>
</organism>
<accession>A0A267DR92</accession>
<dbReference type="SMART" id="SM00593">
    <property type="entry name" value="RUN"/>
    <property type="match status" value="1"/>
</dbReference>
<dbReference type="EMBL" id="NIVC01003353">
    <property type="protein sequence ID" value="PAA51810.1"/>
    <property type="molecule type" value="Genomic_DNA"/>
</dbReference>
<evidence type="ECO:0000313" key="4">
    <source>
        <dbReference type="Proteomes" id="UP000215902"/>
    </source>
</evidence>
<dbReference type="GO" id="GO:0031410">
    <property type="term" value="C:cytoplasmic vesicle"/>
    <property type="evidence" value="ECO:0007669"/>
    <property type="project" value="TreeGrafter"/>
</dbReference>
<dbReference type="PANTHER" id="PTHR15591:SF13">
    <property type="entry name" value="RUN DOMAIN-CONTAINING PROTEIN"/>
    <property type="match status" value="1"/>
</dbReference>
<dbReference type="InterPro" id="IPR047343">
    <property type="entry name" value="RUSC1_2"/>
</dbReference>
<evidence type="ECO:0000259" key="2">
    <source>
        <dbReference type="PROSITE" id="PS50826"/>
    </source>
</evidence>
<feature type="compositionally biased region" description="Gly residues" evidence="1">
    <location>
        <begin position="508"/>
        <end position="522"/>
    </location>
</feature>
<dbReference type="PANTHER" id="PTHR15591">
    <property type="entry name" value="RUN AND SH3 DOMAIN CONTAINING"/>
    <property type="match status" value="1"/>
</dbReference>
<feature type="compositionally biased region" description="Basic and acidic residues" evidence="1">
    <location>
        <begin position="453"/>
        <end position="462"/>
    </location>
</feature>
<feature type="region of interest" description="Disordered" evidence="1">
    <location>
        <begin position="245"/>
        <end position="284"/>
    </location>
</feature>
<feature type="compositionally biased region" description="Low complexity" evidence="1">
    <location>
        <begin position="196"/>
        <end position="205"/>
    </location>
</feature>
<dbReference type="InterPro" id="IPR004012">
    <property type="entry name" value="Run_dom"/>
</dbReference>
<feature type="region of interest" description="Disordered" evidence="1">
    <location>
        <begin position="171"/>
        <end position="205"/>
    </location>
</feature>
<name>A0A267DR92_9PLAT</name>
<feature type="compositionally biased region" description="Low complexity" evidence="1">
    <location>
        <begin position="262"/>
        <end position="272"/>
    </location>
</feature>
<reference evidence="3 4" key="1">
    <citation type="submission" date="2017-06" db="EMBL/GenBank/DDBJ databases">
        <title>A platform for efficient transgenesis in Macrostomum lignano, a flatworm model organism for stem cell research.</title>
        <authorList>
            <person name="Berezikov E."/>
        </authorList>
    </citation>
    <scope>NUCLEOTIDE SEQUENCE [LARGE SCALE GENOMIC DNA]</scope>
    <source>
        <strain evidence="3">DV1</strain>
        <tissue evidence="3">Whole organism</tissue>
    </source>
</reference>
<feature type="compositionally biased region" description="Basic and acidic residues" evidence="1">
    <location>
        <begin position="171"/>
        <end position="181"/>
    </location>
</feature>
<feature type="region of interest" description="Disordered" evidence="1">
    <location>
        <begin position="452"/>
        <end position="570"/>
    </location>
</feature>
<feature type="compositionally biased region" description="Low complexity" evidence="1">
    <location>
        <begin position="109"/>
        <end position="122"/>
    </location>
</feature>
<dbReference type="Gene3D" id="1.20.58.900">
    <property type="match status" value="1"/>
</dbReference>
<feature type="compositionally biased region" description="Low complexity" evidence="1">
    <location>
        <begin position="303"/>
        <end position="318"/>
    </location>
</feature>
<feature type="region of interest" description="Disordered" evidence="1">
    <location>
        <begin position="416"/>
        <end position="435"/>
    </location>
</feature>
<feature type="compositionally biased region" description="Pro residues" evidence="1">
    <location>
        <begin position="954"/>
        <end position="963"/>
    </location>
</feature>
<dbReference type="InterPro" id="IPR037213">
    <property type="entry name" value="Run_dom_sf"/>
</dbReference>
<proteinExistence type="predicted"/>
<feature type="compositionally biased region" description="Polar residues" evidence="1">
    <location>
        <begin position="547"/>
        <end position="558"/>
    </location>
</feature>
<dbReference type="OrthoDB" id="9884296at2759"/>
<keyword evidence="4" id="KW-1185">Reference proteome</keyword>
<gene>
    <name evidence="3" type="ORF">BOX15_Mlig004720g1</name>
</gene>
<feature type="region of interest" description="Disordered" evidence="1">
    <location>
        <begin position="675"/>
        <end position="695"/>
    </location>
</feature>
<evidence type="ECO:0000256" key="1">
    <source>
        <dbReference type="SAM" id="MobiDB-lite"/>
    </source>
</evidence>
<feature type="compositionally biased region" description="Pro residues" evidence="1">
    <location>
        <begin position="923"/>
        <end position="934"/>
    </location>
</feature>
<dbReference type="PROSITE" id="PS50826">
    <property type="entry name" value="RUN"/>
    <property type="match status" value="1"/>
</dbReference>
<feature type="region of interest" description="Disordered" evidence="1">
    <location>
        <begin position="62"/>
        <end position="95"/>
    </location>
</feature>
<dbReference type="Proteomes" id="UP000215902">
    <property type="component" value="Unassembled WGS sequence"/>
</dbReference>
<feature type="region of interest" description="Disordered" evidence="1">
    <location>
        <begin position="296"/>
        <end position="329"/>
    </location>
</feature>
<dbReference type="Pfam" id="PF02759">
    <property type="entry name" value="RUN"/>
    <property type="match status" value="1"/>
</dbReference>
<evidence type="ECO:0000313" key="3">
    <source>
        <dbReference type="EMBL" id="PAA51810.1"/>
    </source>
</evidence>
<feature type="region of interest" description="Disordered" evidence="1">
    <location>
        <begin position="898"/>
        <end position="972"/>
    </location>
</feature>
<dbReference type="STRING" id="282301.A0A267DR92"/>
<dbReference type="AlphaFoldDB" id="A0A267DR92"/>
<comment type="caution">
    <text evidence="3">The sequence shown here is derived from an EMBL/GenBank/DDBJ whole genome shotgun (WGS) entry which is preliminary data.</text>
</comment>
<protein>
    <recommendedName>
        <fullName evidence="2">RUN domain-containing protein</fullName>
    </recommendedName>
</protein>